<dbReference type="Gene3D" id="1.25.40.10">
    <property type="entry name" value="Tetratricopeptide repeat domain"/>
    <property type="match status" value="1"/>
</dbReference>
<comment type="caution">
    <text evidence="2">The sequence shown here is derived from an EMBL/GenBank/DDBJ whole genome shotgun (WGS) entry which is preliminary data.</text>
</comment>
<sequence>MFKLLLGLSLGFLLLGCATQAVVTQVKPPLPSLKTSLFTPLPVPALNDIFAVSEAQKEAFLSYYNSPKNQLIPPNVRLFEYLEDYVDGFNFHGVTLTASEALEQKTGNCLTLAIVTKALADLVGLETAFQRVNSAPVYARYADVMTLSSHVRTYVYEPNVIENPELIVVRRASVIIDYFPTSSDVSGYMVAQQDFIAMYYQNLAAEALITKQYDYAYSLLKQGIVLNHSNPDTLNTLAVLFTKLAEHTQAETLYRYMLDNDYATANVIANYSSLLQTQGRIKEAKIYAQRIDKIEDDNPYRWIDMADKAFNTGDYALAERYYKKANQLAPYVHESQFGLAKAYYQLGKFNSAKAALNHAIEISYRADNKQLYQAKLQTLLGETSH</sequence>
<evidence type="ECO:0000313" key="2">
    <source>
        <dbReference type="EMBL" id="KXI29736.1"/>
    </source>
</evidence>
<dbReference type="EMBL" id="LSNE01000003">
    <property type="protein sequence ID" value="KXI29736.1"/>
    <property type="molecule type" value="Genomic_DNA"/>
</dbReference>
<keyword evidence="1" id="KW-0732">Signal</keyword>
<proteinExistence type="predicted"/>
<dbReference type="SUPFAM" id="SSF81901">
    <property type="entry name" value="HCP-like"/>
    <property type="match status" value="1"/>
</dbReference>
<dbReference type="STRING" id="1799789.AX660_06760"/>
<evidence type="ECO:0000256" key="1">
    <source>
        <dbReference type="SAM" id="SignalP"/>
    </source>
</evidence>
<dbReference type="AlphaFoldDB" id="A0A136A3D2"/>
<name>A0A136A3D2_9ALTE</name>
<dbReference type="InterPro" id="IPR019734">
    <property type="entry name" value="TPR_rpt"/>
</dbReference>
<protein>
    <submittedName>
        <fullName evidence="2">Uncharacterized protein</fullName>
    </submittedName>
</protein>
<feature type="signal peptide" evidence="1">
    <location>
        <begin position="1"/>
        <end position="23"/>
    </location>
</feature>
<accession>A0A136A3D2</accession>
<dbReference type="Pfam" id="PF14559">
    <property type="entry name" value="TPR_19"/>
    <property type="match status" value="1"/>
</dbReference>
<keyword evidence="3" id="KW-1185">Reference proteome</keyword>
<feature type="chain" id="PRO_5007469468" evidence="1">
    <location>
        <begin position="24"/>
        <end position="385"/>
    </location>
</feature>
<organism evidence="2 3">
    <name type="scientific">Paraglaciecola hydrolytica</name>
    <dbReference type="NCBI Taxonomy" id="1799789"/>
    <lineage>
        <taxon>Bacteria</taxon>
        <taxon>Pseudomonadati</taxon>
        <taxon>Pseudomonadota</taxon>
        <taxon>Gammaproteobacteria</taxon>
        <taxon>Alteromonadales</taxon>
        <taxon>Alteromonadaceae</taxon>
        <taxon>Paraglaciecola</taxon>
    </lineage>
</organism>
<dbReference type="PROSITE" id="PS51257">
    <property type="entry name" value="PROKAR_LIPOPROTEIN"/>
    <property type="match status" value="1"/>
</dbReference>
<evidence type="ECO:0000313" key="3">
    <source>
        <dbReference type="Proteomes" id="UP000070299"/>
    </source>
</evidence>
<dbReference type="RefSeq" id="WP_068372779.1">
    <property type="nucleotide sequence ID" value="NZ_LSNE01000003.1"/>
</dbReference>
<dbReference type="OrthoDB" id="6254323at2"/>
<dbReference type="InterPro" id="IPR011990">
    <property type="entry name" value="TPR-like_helical_dom_sf"/>
</dbReference>
<dbReference type="SMART" id="SM00028">
    <property type="entry name" value="TPR"/>
    <property type="match status" value="4"/>
</dbReference>
<dbReference type="Proteomes" id="UP000070299">
    <property type="component" value="Unassembled WGS sequence"/>
</dbReference>
<reference evidence="3" key="1">
    <citation type="submission" date="2016-02" db="EMBL/GenBank/DDBJ databases">
        <authorList>
            <person name="Schultz-Johansen M."/>
            <person name="Glaring M.A."/>
            <person name="Bech P.K."/>
            <person name="Stougaard P."/>
        </authorList>
    </citation>
    <scope>NUCLEOTIDE SEQUENCE [LARGE SCALE GENOMIC DNA]</scope>
    <source>
        <strain evidence="3">S66</strain>
    </source>
</reference>
<gene>
    <name evidence="2" type="ORF">AX660_06760</name>
</gene>